<dbReference type="Proteomes" id="UP000094609">
    <property type="component" value="Chromosome"/>
</dbReference>
<evidence type="ECO:0000313" key="7">
    <source>
        <dbReference type="EMBL" id="AOO66584.1"/>
    </source>
</evidence>
<keyword evidence="2 5" id="KW-0285">Flavoprotein</keyword>
<dbReference type="PROSITE" id="PS51318">
    <property type="entry name" value="TAT"/>
    <property type="match status" value="1"/>
</dbReference>
<reference evidence="8" key="1">
    <citation type="submission" date="2016-08" db="EMBL/GenBank/DDBJ databases">
        <title>Complete genome sequence of the organohalide-respiring Epsilonproteobacterium Sulfurospirillum halorespirans.</title>
        <authorList>
            <person name="Goris T."/>
            <person name="Zimmermann J."/>
            <person name="Schenz B."/>
            <person name="Lemos M."/>
            <person name="Hackermueller J."/>
            <person name="Diekert G."/>
        </authorList>
    </citation>
    <scope>NUCLEOTIDE SEQUENCE [LARGE SCALE GENOMIC DNA]</scope>
    <source>
        <strain>DSM 13726</strain>
        <strain evidence="8">PCE-M2</strain>
    </source>
</reference>
<keyword evidence="5" id="KW-0732">Signal</keyword>
<keyword evidence="3 5" id="KW-0274">FAD</keyword>
<proteinExistence type="inferred from homology"/>
<dbReference type="RefSeq" id="WP_069479106.1">
    <property type="nucleotide sequence ID" value="NZ_CP017111.1"/>
</dbReference>
<dbReference type="EMBL" id="CP017111">
    <property type="protein sequence ID" value="AOO66584.1"/>
    <property type="molecule type" value="Genomic_DNA"/>
</dbReference>
<evidence type="ECO:0000256" key="3">
    <source>
        <dbReference type="ARBA" id="ARBA00022827"/>
    </source>
</evidence>
<dbReference type="InterPro" id="IPR027477">
    <property type="entry name" value="Succ_DH/fumarate_Rdtase_cat_sf"/>
</dbReference>
<evidence type="ECO:0000256" key="2">
    <source>
        <dbReference type="ARBA" id="ARBA00022630"/>
    </source>
</evidence>
<name>A0A1D7TNT0_9BACT</name>
<comment type="similarity">
    <text evidence="5">Belongs to the FAD-dependent oxidoreductase 2 family. FRD/SDH subfamily.</text>
</comment>
<protein>
    <submittedName>
        <fullName evidence="7">Fumarate reductase-like protein</fullName>
    </submittedName>
</protein>
<feature type="signal peptide" evidence="5">
    <location>
        <begin position="1"/>
        <end position="32"/>
    </location>
</feature>
<evidence type="ECO:0000313" key="8">
    <source>
        <dbReference type="Proteomes" id="UP000094609"/>
    </source>
</evidence>
<dbReference type="PANTHER" id="PTHR43400">
    <property type="entry name" value="FUMARATE REDUCTASE"/>
    <property type="match status" value="1"/>
</dbReference>
<evidence type="ECO:0000256" key="5">
    <source>
        <dbReference type="RuleBase" id="RU366062"/>
    </source>
</evidence>
<dbReference type="InterPro" id="IPR010960">
    <property type="entry name" value="Flavocytochrome_c"/>
</dbReference>
<sequence>MSKETMSRRDALRIGALGTVGVAMLTASNAMAAAPTEKDVKFDEEYDVIVIGTGFAGLAAAAKAAERGYKVLILEKMGRVGGNSVINGGGMAVPNSSWQKKYGIEDSGEMFIKDCLKAGLGINHVELLETIVKRSQDALDFSIKCGAKWQDVKPAWFGGHSAPRSLVTDNMSGSGVIKPMHEFVEKLPGCKIMTRTKMDDFVMSADGTSVVGVTARINYRFDPKLLSDDVENKTGEKKVYKAKKGVVLASGGFSMDKVFRKIQDPRLVEDMDATNHDGATAGALLKAFQIGALPVHIDWIQQGPWASPDERGFGVAPLLTQQGLFKFGVAVDVRNGKRFMNEMADRKTRADAEYVILREAPKMYPVAIGTYNTFEEQIYPIIEKGLAAGGVMKKFDTLDALAANYKIPADALKATVKKYNEDVKNGVEDEFKKQTLKGESLKELKGGDPIDMKGPFYAIRLVPKPHHTMGGLKINTKAQVISANTNKPIPGLFAAGEVTGGTHGASRLGSCAIADCLVCGLVAGENI</sequence>
<dbReference type="KEGG" id="shal:SHALO_2831"/>
<feature type="domain" description="FAD-dependent oxidoreductase 2 FAD-binding" evidence="6">
    <location>
        <begin position="47"/>
        <end position="512"/>
    </location>
</feature>
<keyword evidence="8" id="KW-1185">Reference proteome</keyword>
<dbReference type="SUPFAM" id="SSF51905">
    <property type="entry name" value="FAD/NAD(P)-binding domain"/>
    <property type="match status" value="1"/>
</dbReference>
<dbReference type="Gene3D" id="3.90.700.10">
    <property type="entry name" value="Succinate dehydrogenase/fumarate reductase flavoprotein, catalytic domain"/>
    <property type="match status" value="1"/>
</dbReference>
<dbReference type="SUPFAM" id="SSF56425">
    <property type="entry name" value="Succinate dehydrogenase/fumarate reductase flavoprotein, catalytic domain"/>
    <property type="match status" value="1"/>
</dbReference>
<evidence type="ECO:0000256" key="4">
    <source>
        <dbReference type="ARBA" id="ARBA00023002"/>
    </source>
</evidence>
<dbReference type="Pfam" id="PF00890">
    <property type="entry name" value="FAD_binding_2"/>
    <property type="match status" value="1"/>
</dbReference>
<dbReference type="NCBIfam" id="TIGR01813">
    <property type="entry name" value="flavo_cyto_c"/>
    <property type="match status" value="1"/>
</dbReference>
<dbReference type="PANTHER" id="PTHR43400:SF7">
    <property type="entry name" value="FAD-DEPENDENT OXIDOREDUCTASE 2 FAD BINDING DOMAIN-CONTAINING PROTEIN"/>
    <property type="match status" value="1"/>
</dbReference>
<dbReference type="InterPro" id="IPR050315">
    <property type="entry name" value="FAD-oxidoreductase_2"/>
</dbReference>
<feature type="chain" id="PRO_5022259627" evidence="5">
    <location>
        <begin position="33"/>
        <end position="527"/>
    </location>
</feature>
<accession>A0A1D7TNT0</accession>
<dbReference type="PATRIC" id="fig|1193502.14.peg.2864"/>
<dbReference type="Gene3D" id="3.50.50.60">
    <property type="entry name" value="FAD/NAD(P)-binding domain"/>
    <property type="match status" value="1"/>
</dbReference>
<dbReference type="GO" id="GO:0016491">
    <property type="term" value="F:oxidoreductase activity"/>
    <property type="evidence" value="ECO:0007669"/>
    <property type="project" value="UniProtKB-KW"/>
</dbReference>
<dbReference type="InterPro" id="IPR036188">
    <property type="entry name" value="FAD/NAD-bd_sf"/>
</dbReference>
<evidence type="ECO:0000259" key="6">
    <source>
        <dbReference type="Pfam" id="PF00890"/>
    </source>
</evidence>
<dbReference type="AlphaFoldDB" id="A0A1D7TNT0"/>
<evidence type="ECO:0000256" key="1">
    <source>
        <dbReference type="ARBA" id="ARBA00001974"/>
    </source>
</evidence>
<dbReference type="STRING" id="1193502.SHALO_2831"/>
<dbReference type="GO" id="GO:0010181">
    <property type="term" value="F:FMN binding"/>
    <property type="evidence" value="ECO:0007669"/>
    <property type="project" value="InterPro"/>
</dbReference>
<comment type="cofactor">
    <cofactor evidence="1">
        <name>FAD</name>
        <dbReference type="ChEBI" id="CHEBI:57692"/>
    </cofactor>
</comment>
<dbReference type="InterPro" id="IPR006311">
    <property type="entry name" value="TAT_signal"/>
</dbReference>
<organism evidence="7 8">
    <name type="scientific">Sulfurospirillum halorespirans DSM 13726</name>
    <dbReference type="NCBI Taxonomy" id="1193502"/>
    <lineage>
        <taxon>Bacteria</taxon>
        <taxon>Pseudomonadati</taxon>
        <taxon>Campylobacterota</taxon>
        <taxon>Epsilonproteobacteria</taxon>
        <taxon>Campylobacterales</taxon>
        <taxon>Sulfurospirillaceae</taxon>
        <taxon>Sulfurospirillum</taxon>
    </lineage>
</organism>
<keyword evidence="4 5" id="KW-0560">Oxidoreductase</keyword>
<dbReference type="InterPro" id="IPR003953">
    <property type="entry name" value="FAD-dep_OxRdtase_2_FAD-bd"/>
</dbReference>
<gene>
    <name evidence="7" type="ORF">SHALO_2831</name>
</gene>